<sequence>MNRTNLRMLAIAYQLLARETSTGEPSDIHLAAVVCVSEKLRRPISMLAGSTGFRALLTRSLSLARAQVPALAAIQVKPDGTLEWNMGGDLSLSNGEAVQSGAILIAELLGLLSNFIGEALTLRLLQDAWPDLPAIEIDSRGETT</sequence>
<dbReference type="EMBL" id="CP121194">
    <property type="protein sequence ID" value="XBH10718.1"/>
    <property type="molecule type" value="Genomic_DNA"/>
</dbReference>
<accession>A0AAU7CZ03</accession>
<dbReference type="RefSeq" id="WP_348268209.1">
    <property type="nucleotide sequence ID" value="NZ_CP121194.1"/>
</dbReference>
<organism evidence="1">
    <name type="scientific">Edaphobacter paludis</name>
    <dbReference type="NCBI Taxonomy" id="3035702"/>
    <lineage>
        <taxon>Bacteria</taxon>
        <taxon>Pseudomonadati</taxon>
        <taxon>Acidobacteriota</taxon>
        <taxon>Terriglobia</taxon>
        <taxon>Terriglobales</taxon>
        <taxon>Acidobacteriaceae</taxon>
        <taxon>Edaphobacter</taxon>
    </lineage>
</organism>
<reference evidence="1" key="1">
    <citation type="submission" date="2023-03" db="EMBL/GenBank/DDBJ databases">
        <title>Edaphobacter sp.</title>
        <authorList>
            <person name="Huber K.J."/>
            <person name="Papendorf J."/>
            <person name="Pilke C."/>
            <person name="Bunk B."/>
            <person name="Sproeer C."/>
            <person name="Pester M."/>
        </authorList>
    </citation>
    <scope>NUCLEOTIDE SEQUENCE</scope>
    <source>
        <strain evidence="1">DSM 109919</strain>
    </source>
</reference>
<dbReference type="KEGG" id="epl:P4G45_03050"/>
<name>A0AAU7CZ03_9BACT</name>
<evidence type="ECO:0000313" key="1">
    <source>
        <dbReference type="EMBL" id="XBH10718.1"/>
    </source>
</evidence>
<proteinExistence type="predicted"/>
<protein>
    <submittedName>
        <fullName evidence="1">Uncharacterized protein</fullName>
    </submittedName>
</protein>
<dbReference type="AlphaFoldDB" id="A0AAU7CZ03"/>
<gene>
    <name evidence="1" type="ORF">P4G45_03050</name>
</gene>